<evidence type="ECO:0000256" key="1">
    <source>
        <dbReference type="SAM" id="MobiDB-lite"/>
    </source>
</evidence>
<dbReference type="Proteomes" id="UP000688137">
    <property type="component" value="Unassembled WGS sequence"/>
</dbReference>
<evidence type="ECO:0000313" key="2">
    <source>
        <dbReference type="EMBL" id="CAD8105667.1"/>
    </source>
</evidence>
<evidence type="ECO:0000313" key="3">
    <source>
        <dbReference type="Proteomes" id="UP000688137"/>
    </source>
</evidence>
<organism evidence="2 3">
    <name type="scientific">Paramecium primaurelia</name>
    <dbReference type="NCBI Taxonomy" id="5886"/>
    <lineage>
        <taxon>Eukaryota</taxon>
        <taxon>Sar</taxon>
        <taxon>Alveolata</taxon>
        <taxon>Ciliophora</taxon>
        <taxon>Intramacronucleata</taxon>
        <taxon>Oligohymenophorea</taxon>
        <taxon>Peniculida</taxon>
        <taxon>Parameciidae</taxon>
        <taxon>Paramecium</taxon>
    </lineage>
</organism>
<accession>A0A8S1PQP6</accession>
<sequence length="327" mass="37683">MSEQQKFIGNILSKTKSLITTNYSKLPLKAPKFVENIIIYADTVTQPYVQKVTDTVDDNINRSFQIVQSYEKTFNIAEQGQKLKQKGKELTDQIRENSKKALDQGVDLAKNNGATQFVLHTCDNVANKVFTSIEGNIAKLQKAILKEAKAKSSEQTYNQRTVQLAHNLTELTQGLFTLLKNEIQTVGGQKLQNLKVFVTLNFKQHLNATLFTYKVIVVQPISSLYTTSFEELKSRLNVLRENYNNKELIKYLKEQLISLKTFIEAQKFEEFKKLLFTALQQLNIITIVKSQYQKTIETYQNSLVEQRKEKEEEKQPEQVIQETQTIE</sequence>
<feature type="region of interest" description="Disordered" evidence="1">
    <location>
        <begin position="306"/>
        <end position="327"/>
    </location>
</feature>
<name>A0A8S1PQP6_PARPR</name>
<keyword evidence="3" id="KW-1185">Reference proteome</keyword>
<protein>
    <submittedName>
        <fullName evidence="2">Uncharacterized protein</fullName>
    </submittedName>
</protein>
<comment type="caution">
    <text evidence="2">The sequence shown here is derived from an EMBL/GenBank/DDBJ whole genome shotgun (WGS) entry which is preliminary data.</text>
</comment>
<dbReference type="EMBL" id="CAJJDM010000131">
    <property type="protein sequence ID" value="CAD8105667.1"/>
    <property type="molecule type" value="Genomic_DNA"/>
</dbReference>
<reference evidence="2" key="1">
    <citation type="submission" date="2021-01" db="EMBL/GenBank/DDBJ databases">
        <authorList>
            <consortium name="Genoscope - CEA"/>
            <person name="William W."/>
        </authorList>
    </citation>
    <scope>NUCLEOTIDE SEQUENCE</scope>
</reference>
<proteinExistence type="predicted"/>
<feature type="compositionally biased region" description="Basic and acidic residues" evidence="1">
    <location>
        <begin position="306"/>
        <end position="316"/>
    </location>
</feature>
<feature type="compositionally biased region" description="Low complexity" evidence="1">
    <location>
        <begin position="317"/>
        <end position="327"/>
    </location>
</feature>
<dbReference type="AlphaFoldDB" id="A0A8S1PQP6"/>
<dbReference type="OMA" id="QTYNQRT"/>
<gene>
    <name evidence="2" type="ORF">PPRIM_AZ9-3.1.T1280049</name>
</gene>